<keyword evidence="4" id="KW-0472">Membrane</keyword>
<gene>
    <name evidence="6" type="ORF">SAMN05444277_103278</name>
</gene>
<dbReference type="Proteomes" id="UP000199031">
    <property type="component" value="Unassembled WGS sequence"/>
</dbReference>
<name>A0A1I5UIB7_9BACT</name>
<dbReference type="EMBL" id="FOXQ01000003">
    <property type="protein sequence ID" value="SFP94356.1"/>
    <property type="molecule type" value="Genomic_DNA"/>
</dbReference>
<reference evidence="6 7" key="1">
    <citation type="submission" date="2016-10" db="EMBL/GenBank/DDBJ databases">
        <authorList>
            <person name="de Groot N.N."/>
        </authorList>
    </citation>
    <scope>NUCLEOTIDE SEQUENCE [LARGE SCALE GENOMIC DNA]</scope>
    <source>
        <strain evidence="6 7">DSM 28286</strain>
    </source>
</reference>
<evidence type="ECO:0000256" key="1">
    <source>
        <dbReference type="ARBA" id="ARBA00006739"/>
    </source>
</evidence>
<sequence length="394" mass="44473">MIVWQYIFFIGSFLFFFNYIGYAVIVYFFNKIGAGYKAVNTGNFYPSVSFIVAAYNEEDIIEEKILNTLKLVYPESKIEFIFITDGSADNTASVIQKYPGIKLLHQPERKGKSAALNRAVAAAQNDILIMSDANTFLNTDAIKYIASHYEDSKVGGVAGEKRVVQPEGDEGNVGNREGLYWKYESFLKKIDSDFYSVVGAAGELFSVRRALYEPVDSAVILDDFIISLKTAQKGFRIMYEPSAYATEFASVSIEDERKRKIRIAAGGFQAIKMLTPLLKFWKHPRLTFLYVCHRVMRWCISPLCLILVFISNLAIIVKGGGYFYIVCFIMQVVFYITAFASPYIPSNSKLKPLKAAGYFVFMNVSVIQGFFRFVSKKQASTWEKVKRAPLKAGA</sequence>
<evidence type="ECO:0000256" key="2">
    <source>
        <dbReference type="ARBA" id="ARBA00022676"/>
    </source>
</evidence>
<dbReference type="AlphaFoldDB" id="A0A1I5UIB7"/>
<feature type="domain" description="Glycosyltransferase 2-like" evidence="5">
    <location>
        <begin position="49"/>
        <end position="212"/>
    </location>
</feature>
<evidence type="ECO:0000256" key="4">
    <source>
        <dbReference type="SAM" id="Phobius"/>
    </source>
</evidence>
<feature type="transmembrane region" description="Helical" evidence="4">
    <location>
        <begin position="6"/>
        <end position="29"/>
    </location>
</feature>
<evidence type="ECO:0000313" key="6">
    <source>
        <dbReference type="EMBL" id="SFP94356.1"/>
    </source>
</evidence>
<proteinExistence type="inferred from homology"/>
<keyword evidence="7" id="KW-1185">Reference proteome</keyword>
<keyword evidence="4" id="KW-0812">Transmembrane</keyword>
<dbReference type="InterPro" id="IPR029044">
    <property type="entry name" value="Nucleotide-diphossugar_trans"/>
</dbReference>
<dbReference type="GO" id="GO:0016757">
    <property type="term" value="F:glycosyltransferase activity"/>
    <property type="evidence" value="ECO:0007669"/>
    <property type="project" value="UniProtKB-KW"/>
</dbReference>
<evidence type="ECO:0000256" key="3">
    <source>
        <dbReference type="ARBA" id="ARBA00022679"/>
    </source>
</evidence>
<keyword evidence="3 6" id="KW-0808">Transferase</keyword>
<feature type="transmembrane region" description="Helical" evidence="4">
    <location>
        <begin position="295"/>
        <end position="316"/>
    </location>
</feature>
<dbReference type="OrthoDB" id="9766971at2"/>
<dbReference type="STRING" id="1465490.SAMN05444277_103278"/>
<dbReference type="PANTHER" id="PTHR43630">
    <property type="entry name" value="POLY-BETA-1,6-N-ACETYL-D-GLUCOSAMINE SYNTHASE"/>
    <property type="match status" value="1"/>
</dbReference>
<accession>A0A1I5UIB7</accession>
<comment type="similarity">
    <text evidence="1">Belongs to the glycosyltransferase 2 family.</text>
</comment>
<feature type="transmembrane region" description="Helical" evidence="4">
    <location>
        <begin position="356"/>
        <end position="374"/>
    </location>
</feature>
<organism evidence="6 7">
    <name type="scientific">Parafilimonas terrae</name>
    <dbReference type="NCBI Taxonomy" id="1465490"/>
    <lineage>
        <taxon>Bacteria</taxon>
        <taxon>Pseudomonadati</taxon>
        <taxon>Bacteroidota</taxon>
        <taxon>Chitinophagia</taxon>
        <taxon>Chitinophagales</taxon>
        <taxon>Chitinophagaceae</taxon>
        <taxon>Parafilimonas</taxon>
    </lineage>
</organism>
<dbReference type="RefSeq" id="WP_090656979.1">
    <property type="nucleotide sequence ID" value="NZ_FOXQ01000003.1"/>
</dbReference>
<dbReference type="CDD" id="cd06439">
    <property type="entry name" value="CESA_like_1"/>
    <property type="match status" value="1"/>
</dbReference>
<keyword evidence="2" id="KW-0328">Glycosyltransferase</keyword>
<keyword evidence="4" id="KW-1133">Transmembrane helix</keyword>
<feature type="transmembrane region" description="Helical" evidence="4">
    <location>
        <begin position="322"/>
        <end position="344"/>
    </location>
</feature>
<protein>
    <submittedName>
        <fullName evidence="6">Glycosyltransferase, catalytic subunit of cellulose synthase and poly-beta-1,6-N-acetylglucosamine synthase</fullName>
    </submittedName>
</protein>
<dbReference type="Gene3D" id="3.90.550.10">
    <property type="entry name" value="Spore Coat Polysaccharide Biosynthesis Protein SpsA, Chain A"/>
    <property type="match status" value="1"/>
</dbReference>
<dbReference type="Pfam" id="PF00535">
    <property type="entry name" value="Glycos_transf_2"/>
    <property type="match status" value="1"/>
</dbReference>
<dbReference type="PANTHER" id="PTHR43630:SF1">
    <property type="entry name" value="POLY-BETA-1,6-N-ACETYL-D-GLUCOSAMINE SYNTHASE"/>
    <property type="match status" value="1"/>
</dbReference>
<dbReference type="SUPFAM" id="SSF53448">
    <property type="entry name" value="Nucleotide-diphospho-sugar transferases"/>
    <property type="match status" value="1"/>
</dbReference>
<dbReference type="InterPro" id="IPR001173">
    <property type="entry name" value="Glyco_trans_2-like"/>
</dbReference>
<evidence type="ECO:0000259" key="5">
    <source>
        <dbReference type="Pfam" id="PF00535"/>
    </source>
</evidence>
<evidence type="ECO:0000313" key="7">
    <source>
        <dbReference type="Proteomes" id="UP000199031"/>
    </source>
</evidence>